<organism evidence="1 2">
    <name type="scientific">Actinomyces graevenitzii</name>
    <dbReference type="NCBI Taxonomy" id="55565"/>
    <lineage>
        <taxon>Bacteria</taxon>
        <taxon>Bacillati</taxon>
        <taxon>Actinomycetota</taxon>
        <taxon>Actinomycetes</taxon>
        <taxon>Actinomycetales</taxon>
        <taxon>Actinomycetaceae</taxon>
        <taxon>Actinomyces</taxon>
    </lineage>
</organism>
<name>A0A9E7AQV1_9ACTO</name>
<gene>
    <name evidence="1" type="ORF">M3I41_02935</name>
</gene>
<evidence type="ECO:0008006" key="3">
    <source>
        <dbReference type="Google" id="ProtNLM"/>
    </source>
</evidence>
<evidence type="ECO:0000313" key="1">
    <source>
        <dbReference type="EMBL" id="UQF80248.1"/>
    </source>
</evidence>
<dbReference type="KEGG" id="agh:M3I41_02935"/>
<proteinExistence type="predicted"/>
<reference evidence="1" key="1">
    <citation type="submission" date="2022-05" db="EMBL/GenBank/DDBJ databases">
        <title>Using nanopore sequencing to obtain complete genomes from saliva samples.</title>
        <authorList>
            <person name="Baker J.L."/>
        </authorList>
    </citation>
    <scope>NUCLEOTIDE SEQUENCE</scope>
    <source>
        <strain evidence="1">JCVI-JB-Ag32</strain>
    </source>
</reference>
<dbReference type="AlphaFoldDB" id="A0A9E7AQV1"/>
<dbReference type="EMBL" id="CP097095">
    <property type="protein sequence ID" value="UQF80248.1"/>
    <property type="molecule type" value="Genomic_DNA"/>
</dbReference>
<protein>
    <recommendedName>
        <fullName evidence="3">CTP synthase</fullName>
    </recommendedName>
</protein>
<sequence length="334" mass="37603">MNIKDIPVYRSSDLATTNYRMDSYSRQSKGNDPQLAKIMPGCYIPISDYERVTQEELHLLRVYIAADAARRRNTPARKLAQAGAEVRGQCREEGPCPWPVFAGESAALLHGLPMVGPMPNQVQVISGLKIHASVTTWRRTRSWHYDSQPVQVEGMYCTDVLYTLADLLCSRDFYSGIASVDYVLREKIATKQQILTELGRRIGCKGVIKARDVVKHADARSESVGESLSRAVMLKGHLPMPRLQETIYDHGNFVGRVDFYWPDFNIIGEFDGLGKYNSGTYTDLSSGQIAQNERQRENALELATGARVVRWTWREAVDKDALLVKLGRVGIEDY</sequence>
<dbReference type="Proteomes" id="UP000830236">
    <property type="component" value="Chromosome"/>
</dbReference>
<accession>A0A9E7AQV1</accession>
<evidence type="ECO:0000313" key="2">
    <source>
        <dbReference type="Proteomes" id="UP000830236"/>
    </source>
</evidence>